<sequence>MTFRLIDIDNWKRKEFYEHFISQVVCTYSVVVNLDITNLKNQRLYPAMIWLLTKTVNDMPEFRTSLTAEGLGIYDDMHPMYTVFNKDNKNFSGIWSYFSEDYDTFLKSYEIDAEKYSTSTRYAPKDGTPANSFNISMVPWLEFSGFNINVFDDGHFLLPIFTMGKFFEKNGKRMLPLAIQAHHAVCDGNHVRLFVKKLQSYIEPLQVRRKPDSPHAPRLALPPKM</sequence>
<dbReference type="Gene3D" id="3.30.559.10">
    <property type="entry name" value="Chloramphenicol acetyltransferase-like domain"/>
    <property type="match status" value="1"/>
</dbReference>
<proteinExistence type="predicted"/>
<dbReference type="Pfam" id="PF00302">
    <property type="entry name" value="CAT"/>
    <property type="match status" value="1"/>
</dbReference>
<evidence type="ECO:0000256" key="1">
    <source>
        <dbReference type="PIRSR" id="PIRSR000440-1"/>
    </source>
</evidence>
<accession>X2KVE2</accession>
<dbReference type="PANTHER" id="PTHR38474">
    <property type="entry name" value="SLR0299 PROTEIN"/>
    <property type="match status" value="1"/>
</dbReference>
<gene>
    <name evidence="2" type="primary">cat16</name>
</gene>
<dbReference type="InterPro" id="IPR023213">
    <property type="entry name" value="CAT-like_dom_sf"/>
</dbReference>
<keyword evidence="2" id="KW-0808">Transferase</keyword>
<dbReference type="SMART" id="SM01059">
    <property type="entry name" value="CAT"/>
    <property type="match status" value="1"/>
</dbReference>
<protein>
    <submittedName>
        <fullName evidence="2">Chloramphenicol O-acetyltransferase</fullName>
    </submittedName>
</protein>
<feature type="active site" description="Proton acceptor" evidence="1">
    <location>
        <position position="183"/>
    </location>
</feature>
<reference evidence="2" key="1">
    <citation type="journal article" date="2014" name="MBio">
        <title>Diverse Antibiotic Resistance Genes in Dairy Cow Manure.</title>
        <authorList>
            <person name="Wichmann F."/>
            <person name="Udikovic-Kolic N."/>
            <person name="Andrew S."/>
            <person name="Handelsman J."/>
        </authorList>
    </citation>
    <scope>NUCLEOTIDE SEQUENCE</scope>
</reference>
<dbReference type="AlphaFoldDB" id="X2KVE2"/>
<dbReference type="EMBL" id="KJ512923">
    <property type="protein sequence ID" value="AHN92717.1"/>
    <property type="molecule type" value="Genomic_DNA"/>
</dbReference>
<dbReference type="PANTHER" id="PTHR38474:SF2">
    <property type="entry name" value="CHLORAMPHENICOL ACETYLTRANSFERASE"/>
    <property type="match status" value="1"/>
</dbReference>
<dbReference type="InterPro" id="IPR001707">
    <property type="entry name" value="Cmp_AcTrfase"/>
</dbReference>
<evidence type="ECO:0000313" key="2">
    <source>
        <dbReference type="EMBL" id="AHN92717.1"/>
    </source>
</evidence>
<organism evidence="2">
    <name type="scientific">uncultured bacterium DCM008Cm10</name>
    <dbReference type="NCBI Taxonomy" id="1471969"/>
    <lineage>
        <taxon>Bacteria</taxon>
        <taxon>environmental samples</taxon>
    </lineage>
</organism>
<dbReference type="SUPFAM" id="SSF52777">
    <property type="entry name" value="CoA-dependent acyltransferases"/>
    <property type="match status" value="1"/>
</dbReference>
<name>X2KVE2_9BACT</name>
<dbReference type="GO" id="GO:0008811">
    <property type="term" value="F:chloramphenicol O-acetyltransferase activity"/>
    <property type="evidence" value="ECO:0007669"/>
    <property type="project" value="InterPro"/>
</dbReference>
<dbReference type="PIRSF" id="PIRSF000440">
    <property type="entry name" value="CAT"/>
    <property type="match status" value="1"/>
</dbReference>